<dbReference type="InterPro" id="IPR032466">
    <property type="entry name" value="Metal_Hydrolase"/>
</dbReference>
<dbReference type="InterPro" id="IPR051781">
    <property type="entry name" value="Metallo-dep_Hydrolase"/>
</dbReference>
<evidence type="ECO:0000313" key="3">
    <source>
        <dbReference type="Proteomes" id="UP000077412"/>
    </source>
</evidence>
<accession>A0A1B1Z2B9</accession>
<evidence type="ECO:0000313" key="2">
    <source>
        <dbReference type="EMBL" id="ANX11646.1"/>
    </source>
</evidence>
<dbReference type="SUPFAM" id="SSF51338">
    <property type="entry name" value="Composite domain of metallo-dependent hydrolases"/>
    <property type="match status" value="1"/>
</dbReference>
<dbReference type="CDD" id="cd01299">
    <property type="entry name" value="Met_dep_hydrolase_A"/>
    <property type="match status" value="1"/>
</dbReference>
<dbReference type="PANTHER" id="PTHR43135">
    <property type="entry name" value="ALPHA-D-RIBOSE 1-METHYLPHOSPHONATE 5-TRIPHOSPHATE DIPHOSPHATASE"/>
    <property type="match status" value="1"/>
</dbReference>
<reference evidence="2 3" key="1">
    <citation type="submission" date="2016-08" db="EMBL/GenBank/DDBJ databases">
        <title>Complete genome sequence of Fictibacillus arsenicus G25-54, a strain with toxicity to nematodes and a potential arsenic-resistance activity.</title>
        <authorList>
            <person name="Zheng Z."/>
        </authorList>
    </citation>
    <scope>NUCLEOTIDE SEQUENCE [LARGE SCALE GENOMIC DNA]</scope>
    <source>
        <strain evidence="2 3">G25-54</strain>
    </source>
</reference>
<dbReference type="GO" id="GO:0016810">
    <property type="term" value="F:hydrolase activity, acting on carbon-nitrogen (but not peptide) bonds"/>
    <property type="evidence" value="ECO:0007669"/>
    <property type="project" value="InterPro"/>
</dbReference>
<protein>
    <recommendedName>
        <fullName evidence="1">Amidohydrolase-related domain-containing protein</fullName>
    </recommendedName>
</protein>
<dbReference type="Gene3D" id="2.30.40.10">
    <property type="entry name" value="Urease, subunit C, domain 1"/>
    <property type="match status" value="1"/>
</dbReference>
<dbReference type="InterPro" id="IPR011059">
    <property type="entry name" value="Metal-dep_hydrolase_composite"/>
</dbReference>
<proteinExistence type="predicted"/>
<dbReference type="AlphaFoldDB" id="A0A1B1Z2B9"/>
<dbReference type="KEGG" id="far:ABE41_006470"/>
<dbReference type="STRING" id="255247.ABE41_006470"/>
<dbReference type="InterPro" id="IPR057744">
    <property type="entry name" value="OTAase-like"/>
</dbReference>
<dbReference type="InterPro" id="IPR006680">
    <property type="entry name" value="Amidohydro-rel"/>
</dbReference>
<dbReference type="SUPFAM" id="SSF51556">
    <property type="entry name" value="Metallo-dependent hydrolases"/>
    <property type="match status" value="1"/>
</dbReference>
<feature type="domain" description="Amidohydrolase-related" evidence="1">
    <location>
        <begin position="54"/>
        <end position="381"/>
    </location>
</feature>
<gene>
    <name evidence="2" type="ORF">ABE41_006470</name>
</gene>
<keyword evidence="3" id="KW-1185">Reference proteome</keyword>
<dbReference type="EMBL" id="CP016761">
    <property type="protein sequence ID" value="ANX11646.1"/>
    <property type="molecule type" value="Genomic_DNA"/>
</dbReference>
<dbReference type="Pfam" id="PF01979">
    <property type="entry name" value="Amidohydro_1"/>
    <property type="match status" value="1"/>
</dbReference>
<dbReference type="Proteomes" id="UP000077412">
    <property type="component" value="Chromosome"/>
</dbReference>
<organism evidence="2 3">
    <name type="scientific">Fictibacillus arsenicus</name>
    <dbReference type="NCBI Taxonomy" id="255247"/>
    <lineage>
        <taxon>Bacteria</taxon>
        <taxon>Bacillati</taxon>
        <taxon>Bacillota</taxon>
        <taxon>Bacilli</taxon>
        <taxon>Bacillales</taxon>
        <taxon>Fictibacillaceae</taxon>
        <taxon>Fictibacillus</taxon>
    </lineage>
</organism>
<dbReference type="PANTHER" id="PTHR43135:SF3">
    <property type="entry name" value="ALPHA-D-RIBOSE 1-METHYLPHOSPHONATE 5-TRIPHOSPHATE DIPHOSPHATASE"/>
    <property type="match status" value="1"/>
</dbReference>
<dbReference type="Gene3D" id="3.20.20.140">
    <property type="entry name" value="Metal-dependent hydrolases"/>
    <property type="match status" value="1"/>
</dbReference>
<name>A0A1B1Z2B9_9BACL</name>
<sequence>MSKVIVCGTLIDGSGKAPMQNMAISVENGKIQWVRPADQLDLSEGNVIDLSHLTVLPGLIDCHDHLGIDVGDEEAQCQEPIEYISIKCTRNARDILHAGITTLRSVGEKERIGSMMKRAIEEGLVQGPRLLVAGRNIVRTGGHGYFLGREADGPNGLRTAVREEIKNGADLIKIMVTGGVSTAGSNMLTTEFTDEEIVAVIDEAHRNGRKVAGHGYGGPGVRSAIKAGIDSIEHGLYLTEEDIQLMVQHGTYLVVTAGIYYAILKHPEVPAFMKEKVKGYTDTLLGTLALTRGSGLKIALGTDEVHGKIYEEMQFLTQVGYSPMEALQAGTKHAAELCGLADHTGTIDAGKFADVIAVPGDPLEDLSRLADVHFVMKAGKVEFVKHQEINRLFTVGQKLFID</sequence>
<evidence type="ECO:0000259" key="1">
    <source>
        <dbReference type="Pfam" id="PF01979"/>
    </source>
</evidence>